<evidence type="ECO:0000313" key="2">
    <source>
        <dbReference type="EMBL" id="KAF2193929.1"/>
    </source>
</evidence>
<name>A0A6A6ET19_9PEZI</name>
<proteinExistence type="predicted"/>
<feature type="transmembrane region" description="Helical" evidence="1">
    <location>
        <begin position="21"/>
        <end position="40"/>
    </location>
</feature>
<accession>A0A6A6ET19</accession>
<organism evidence="2 3">
    <name type="scientific">Zopfia rhizophila CBS 207.26</name>
    <dbReference type="NCBI Taxonomy" id="1314779"/>
    <lineage>
        <taxon>Eukaryota</taxon>
        <taxon>Fungi</taxon>
        <taxon>Dikarya</taxon>
        <taxon>Ascomycota</taxon>
        <taxon>Pezizomycotina</taxon>
        <taxon>Dothideomycetes</taxon>
        <taxon>Dothideomycetes incertae sedis</taxon>
        <taxon>Zopfiaceae</taxon>
        <taxon>Zopfia</taxon>
    </lineage>
</organism>
<feature type="transmembrane region" description="Helical" evidence="1">
    <location>
        <begin position="84"/>
        <end position="104"/>
    </location>
</feature>
<keyword evidence="1" id="KW-1133">Transmembrane helix</keyword>
<keyword evidence="3" id="KW-1185">Reference proteome</keyword>
<protein>
    <recommendedName>
        <fullName evidence="4">MARVEL domain-containing protein</fullName>
    </recommendedName>
</protein>
<dbReference type="OrthoDB" id="5241710at2759"/>
<dbReference type="Proteomes" id="UP000800200">
    <property type="component" value="Unassembled WGS sequence"/>
</dbReference>
<keyword evidence="1" id="KW-0472">Membrane</keyword>
<dbReference type="EMBL" id="ML994612">
    <property type="protein sequence ID" value="KAF2193929.1"/>
    <property type="molecule type" value="Genomic_DNA"/>
</dbReference>
<evidence type="ECO:0008006" key="4">
    <source>
        <dbReference type="Google" id="ProtNLM"/>
    </source>
</evidence>
<sequence>MAGPILNIKIFTKSPSHSLRAICLATFPPGFLLLFVQGIASGRVNPAIGILPFFVSSAFSAFLLANEKKCGCQASGLTGTPVHIVFDLLIGIGLLVCLILTWVFLPRSGNEGMIMLGTYCTNFLIINFLIHLYFTIHQLYDSIMPGANYPTACPQCQYGPFTMSSERGVRKGYAPLLDRQGQPSNQNEEEMVNGEEAHIVRGEDAV</sequence>
<dbReference type="AlphaFoldDB" id="A0A6A6ET19"/>
<evidence type="ECO:0000313" key="3">
    <source>
        <dbReference type="Proteomes" id="UP000800200"/>
    </source>
</evidence>
<evidence type="ECO:0000256" key="1">
    <source>
        <dbReference type="SAM" id="Phobius"/>
    </source>
</evidence>
<feature type="transmembrane region" description="Helical" evidence="1">
    <location>
        <begin position="46"/>
        <end position="64"/>
    </location>
</feature>
<gene>
    <name evidence="2" type="ORF">K469DRAFT_617671</name>
</gene>
<feature type="transmembrane region" description="Helical" evidence="1">
    <location>
        <begin position="116"/>
        <end position="134"/>
    </location>
</feature>
<reference evidence="2" key="1">
    <citation type="journal article" date="2020" name="Stud. Mycol.">
        <title>101 Dothideomycetes genomes: a test case for predicting lifestyles and emergence of pathogens.</title>
        <authorList>
            <person name="Haridas S."/>
            <person name="Albert R."/>
            <person name="Binder M."/>
            <person name="Bloem J."/>
            <person name="Labutti K."/>
            <person name="Salamov A."/>
            <person name="Andreopoulos B."/>
            <person name="Baker S."/>
            <person name="Barry K."/>
            <person name="Bills G."/>
            <person name="Bluhm B."/>
            <person name="Cannon C."/>
            <person name="Castanera R."/>
            <person name="Culley D."/>
            <person name="Daum C."/>
            <person name="Ezra D."/>
            <person name="Gonzalez J."/>
            <person name="Henrissat B."/>
            <person name="Kuo A."/>
            <person name="Liang C."/>
            <person name="Lipzen A."/>
            <person name="Lutzoni F."/>
            <person name="Magnuson J."/>
            <person name="Mondo S."/>
            <person name="Nolan M."/>
            <person name="Ohm R."/>
            <person name="Pangilinan J."/>
            <person name="Park H.-J."/>
            <person name="Ramirez L."/>
            <person name="Alfaro M."/>
            <person name="Sun H."/>
            <person name="Tritt A."/>
            <person name="Yoshinaga Y."/>
            <person name="Zwiers L.-H."/>
            <person name="Turgeon B."/>
            <person name="Goodwin S."/>
            <person name="Spatafora J."/>
            <person name="Crous P."/>
            <person name="Grigoriev I."/>
        </authorList>
    </citation>
    <scope>NUCLEOTIDE SEQUENCE</scope>
    <source>
        <strain evidence="2">CBS 207.26</strain>
    </source>
</reference>
<keyword evidence="1" id="KW-0812">Transmembrane</keyword>